<accession>A0A5J4R8K8</accession>
<dbReference type="InterPro" id="IPR011467">
    <property type="entry name" value="DUF1573"/>
</dbReference>
<dbReference type="PROSITE" id="PS51257">
    <property type="entry name" value="PROKAR_LIPOPROTEIN"/>
    <property type="match status" value="1"/>
</dbReference>
<comment type="caution">
    <text evidence="1">The sequence shown here is derived from an EMBL/GenBank/DDBJ whole genome shotgun (WGS) entry which is preliminary data.</text>
</comment>
<gene>
    <name evidence="1" type="ORF">EZS27_021248</name>
</gene>
<dbReference type="InterPro" id="IPR013783">
    <property type="entry name" value="Ig-like_fold"/>
</dbReference>
<dbReference type="PANTHER" id="PTHR37833:SF1">
    <property type="entry name" value="SIGNAL PEPTIDE PROTEIN"/>
    <property type="match status" value="1"/>
</dbReference>
<dbReference type="PANTHER" id="PTHR37833">
    <property type="entry name" value="LIPOPROTEIN-RELATED"/>
    <property type="match status" value="1"/>
</dbReference>
<dbReference type="Gene3D" id="2.60.40.10">
    <property type="entry name" value="Immunoglobulins"/>
    <property type="match status" value="1"/>
</dbReference>
<reference evidence="1" key="1">
    <citation type="submission" date="2019-03" db="EMBL/GenBank/DDBJ databases">
        <title>Single cell metagenomics reveals metabolic interactions within the superorganism composed of flagellate Streblomastix strix and complex community of Bacteroidetes bacteria on its surface.</title>
        <authorList>
            <person name="Treitli S.C."/>
            <person name="Kolisko M."/>
            <person name="Husnik F."/>
            <person name="Keeling P."/>
            <person name="Hampl V."/>
        </authorList>
    </citation>
    <scope>NUCLEOTIDE SEQUENCE</scope>
    <source>
        <strain evidence="1">STM</strain>
    </source>
</reference>
<proteinExistence type="predicted"/>
<sequence>MKKTVLFSIIALIIGCNKLSAQNEAEIKFDTLTYNFGTFSEQDPVVSCEFRFKNIGKSPLIIHQAIASCGCTVPEYTKEPILSGKTGILKVTYDGKGKLPGYFKKSVTVRTNGKTEMLRLYIEGVMEEKK</sequence>
<organism evidence="1">
    <name type="scientific">termite gut metagenome</name>
    <dbReference type="NCBI Taxonomy" id="433724"/>
    <lineage>
        <taxon>unclassified sequences</taxon>
        <taxon>metagenomes</taxon>
        <taxon>organismal metagenomes</taxon>
    </lineage>
</organism>
<protein>
    <recommendedName>
        <fullName evidence="2">DUF1573 domain-containing protein</fullName>
    </recommendedName>
</protein>
<name>A0A5J4R8K8_9ZZZZ</name>
<dbReference type="AlphaFoldDB" id="A0A5J4R8K8"/>
<dbReference type="Pfam" id="PF07610">
    <property type="entry name" value="DUF1573"/>
    <property type="match status" value="1"/>
</dbReference>
<evidence type="ECO:0000313" key="1">
    <source>
        <dbReference type="EMBL" id="KAA6330002.1"/>
    </source>
</evidence>
<evidence type="ECO:0008006" key="2">
    <source>
        <dbReference type="Google" id="ProtNLM"/>
    </source>
</evidence>
<dbReference type="EMBL" id="SNRY01001565">
    <property type="protein sequence ID" value="KAA6330002.1"/>
    <property type="molecule type" value="Genomic_DNA"/>
</dbReference>